<accession>A0A7S8IWR0</accession>
<organism evidence="2 3">
    <name type="scientific">Qipengyuania soli</name>
    <dbReference type="NCBI Taxonomy" id="2782568"/>
    <lineage>
        <taxon>Bacteria</taxon>
        <taxon>Pseudomonadati</taxon>
        <taxon>Pseudomonadota</taxon>
        <taxon>Alphaproteobacteria</taxon>
        <taxon>Sphingomonadales</taxon>
        <taxon>Erythrobacteraceae</taxon>
        <taxon>Qipengyuania</taxon>
    </lineage>
</organism>
<evidence type="ECO:0000313" key="3">
    <source>
        <dbReference type="Proteomes" id="UP000594459"/>
    </source>
</evidence>
<evidence type="ECO:0000259" key="1">
    <source>
        <dbReference type="Pfam" id="PF13472"/>
    </source>
</evidence>
<protein>
    <submittedName>
        <fullName evidence="2">SGNH/GDSL hydrolase family protein</fullName>
    </submittedName>
</protein>
<dbReference type="PANTHER" id="PTHR30383">
    <property type="entry name" value="THIOESTERASE 1/PROTEASE 1/LYSOPHOSPHOLIPASE L1"/>
    <property type="match status" value="1"/>
</dbReference>
<proteinExistence type="predicted"/>
<dbReference type="CDD" id="cd00229">
    <property type="entry name" value="SGNH_hydrolase"/>
    <property type="match status" value="1"/>
</dbReference>
<dbReference type="InterPro" id="IPR036514">
    <property type="entry name" value="SGNH_hydro_sf"/>
</dbReference>
<dbReference type="Proteomes" id="UP000594459">
    <property type="component" value="Chromosome"/>
</dbReference>
<dbReference type="GO" id="GO:0016788">
    <property type="term" value="F:hydrolase activity, acting on ester bonds"/>
    <property type="evidence" value="ECO:0007669"/>
    <property type="project" value="UniProtKB-ARBA"/>
</dbReference>
<dbReference type="PANTHER" id="PTHR30383:SF29">
    <property type="entry name" value="SGNH HYDROLASE-TYPE ESTERASE DOMAIN-CONTAINING PROTEIN"/>
    <property type="match status" value="1"/>
</dbReference>
<feature type="domain" description="SGNH hydrolase-type esterase" evidence="1">
    <location>
        <begin position="190"/>
        <end position="355"/>
    </location>
</feature>
<evidence type="ECO:0000313" key="2">
    <source>
        <dbReference type="EMBL" id="QPD00307.1"/>
    </source>
</evidence>
<keyword evidence="2" id="KW-0378">Hydrolase</keyword>
<reference evidence="2 3" key="1">
    <citation type="submission" date="2020-11" db="EMBL/GenBank/DDBJ databases">
        <title>The genome sequence of Erythrobacter sp. 6D36.</title>
        <authorList>
            <person name="Liu Y."/>
        </authorList>
    </citation>
    <scope>NUCLEOTIDE SEQUENCE [LARGE SCALE GENOMIC DNA]</scope>
    <source>
        <strain evidence="2 3">6D36</strain>
    </source>
</reference>
<keyword evidence="3" id="KW-1185">Reference proteome</keyword>
<dbReference type="Pfam" id="PF13472">
    <property type="entry name" value="Lipase_GDSL_2"/>
    <property type="match status" value="1"/>
</dbReference>
<dbReference type="KEGG" id="qso:IRL76_07255"/>
<dbReference type="SUPFAM" id="SSF52266">
    <property type="entry name" value="SGNH hydrolase"/>
    <property type="match status" value="1"/>
</dbReference>
<gene>
    <name evidence="2" type="ORF">IRL76_07255</name>
</gene>
<name>A0A7S8IWR0_9SPHN</name>
<dbReference type="Gene3D" id="3.40.50.1110">
    <property type="entry name" value="SGNH hydrolase"/>
    <property type="match status" value="1"/>
</dbReference>
<dbReference type="InterPro" id="IPR051532">
    <property type="entry name" value="Ester_Hydrolysis_Enzymes"/>
</dbReference>
<dbReference type="EMBL" id="CP064654">
    <property type="protein sequence ID" value="QPD00307.1"/>
    <property type="molecule type" value="Genomic_DNA"/>
</dbReference>
<dbReference type="RefSeq" id="WP_200984099.1">
    <property type="nucleotide sequence ID" value="NZ_CP064654.1"/>
</dbReference>
<dbReference type="InterPro" id="IPR013830">
    <property type="entry name" value="SGNH_hydro"/>
</dbReference>
<sequence>MPSQQSIVAPAGYVPQFAISFGEGEAIGVSRDRPLPIQSRTRVAESVVERVAREGSQATNTYFKGDNSGTSYSVGQALGVYTPPPGRSTWIEAITICSTRDVTIWIQRLDAQLNANAAGPALQAVMVGPTFGATTVVPVNGFLREGESLSYVLRTAVPQNAGADFSFFCGMQGRLVSNDFFHEAPRTMLVLGDSISTTTIGGGNAYGGDFFHAHLATSLRSEGKDIRRIVKGDGGWRARHGATAMRRGSLNVGELDLLLVMLGTNDTSISEFTDNLAALVQWKKNQYPATPMVLLAPAPRLDAAEATYLVPLRAAADGLVTQLADPLVHLVDCGNAFAANSANLPDNVHPSAAAHVAIANHVRSALLANGVWQAL</sequence>
<dbReference type="AlphaFoldDB" id="A0A7S8IWR0"/>